<feature type="region of interest" description="Disordered" evidence="1">
    <location>
        <begin position="58"/>
        <end position="88"/>
    </location>
</feature>
<dbReference type="AlphaFoldDB" id="A0AAV5SDB4"/>
<protein>
    <submittedName>
        <fullName evidence="2">Uncharacterized protein</fullName>
    </submittedName>
</protein>
<reference evidence="2" key="1">
    <citation type="submission" date="2023-10" db="EMBL/GenBank/DDBJ databases">
        <title>Genome assembly of Pristionchus species.</title>
        <authorList>
            <person name="Yoshida K."/>
            <person name="Sommer R.J."/>
        </authorList>
    </citation>
    <scope>NUCLEOTIDE SEQUENCE</scope>
    <source>
        <strain evidence="2">RS0144</strain>
    </source>
</reference>
<sequence length="192" mass="21336">MASGSAMRQSDPTLEAVDLASRQMENIVEALLGQAQVVGGALKNKKYTLQKNDKTGGKFVHRVEELSEAPRVQQKPRERRESAGRDDEPTVLSVRCIANTNGDNGQQFTRSKKRVDLPKKNRKLVLDSALKDDGPMPFEVSVKKTNDPDWYYLSATVLQKNGEVLFVVETEANGDQLRNTRINGKPAVPDNE</sequence>
<keyword evidence="3" id="KW-1185">Reference proteome</keyword>
<name>A0AAV5SDB4_9BILA</name>
<comment type="caution">
    <text evidence="2">The sequence shown here is derived from an EMBL/GenBank/DDBJ whole genome shotgun (WGS) entry which is preliminary data.</text>
</comment>
<dbReference type="EMBL" id="BTSX01000001">
    <property type="protein sequence ID" value="GMS80677.1"/>
    <property type="molecule type" value="Genomic_DNA"/>
</dbReference>
<proteinExistence type="predicted"/>
<organism evidence="2 3">
    <name type="scientific">Pristionchus entomophagus</name>
    <dbReference type="NCBI Taxonomy" id="358040"/>
    <lineage>
        <taxon>Eukaryota</taxon>
        <taxon>Metazoa</taxon>
        <taxon>Ecdysozoa</taxon>
        <taxon>Nematoda</taxon>
        <taxon>Chromadorea</taxon>
        <taxon>Rhabditida</taxon>
        <taxon>Rhabditina</taxon>
        <taxon>Diplogasteromorpha</taxon>
        <taxon>Diplogasteroidea</taxon>
        <taxon>Neodiplogasteridae</taxon>
        <taxon>Pristionchus</taxon>
    </lineage>
</organism>
<gene>
    <name evidence="2" type="ORF">PENTCL1PPCAC_2852</name>
</gene>
<accession>A0AAV5SDB4</accession>
<evidence type="ECO:0000256" key="1">
    <source>
        <dbReference type="SAM" id="MobiDB-lite"/>
    </source>
</evidence>
<feature type="compositionally biased region" description="Basic and acidic residues" evidence="1">
    <location>
        <begin position="75"/>
        <end position="88"/>
    </location>
</feature>
<evidence type="ECO:0000313" key="2">
    <source>
        <dbReference type="EMBL" id="GMS80677.1"/>
    </source>
</evidence>
<dbReference type="Proteomes" id="UP001432027">
    <property type="component" value="Unassembled WGS sequence"/>
</dbReference>
<evidence type="ECO:0000313" key="3">
    <source>
        <dbReference type="Proteomes" id="UP001432027"/>
    </source>
</evidence>